<reference evidence="2 3" key="1">
    <citation type="submission" date="2023-06" db="EMBL/GenBank/DDBJ databases">
        <title>Whole genome sequence of Oscillatoria calcuttensis NRMC-F 0142.</title>
        <authorList>
            <person name="Shakena Fathima T."/>
            <person name="Muralitharan G."/>
            <person name="Thajuddin N."/>
        </authorList>
    </citation>
    <scope>NUCLEOTIDE SEQUENCE [LARGE SCALE GENOMIC DNA]</scope>
    <source>
        <strain evidence="2 3">NRMC-F 0142</strain>
    </source>
</reference>
<dbReference type="PANTHER" id="PTHR22916">
    <property type="entry name" value="GLYCOSYLTRANSFERASE"/>
    <property type="match status" value="1"/>
</dbReference>
<dbReference type="SUPFAM" id="SSF53448">
    <property type="entry name" value="Nucleotide-diphospho-sugar transferases"/>
    <property type="match status" value="1"/>
</dbReference>
<dbReference type="EC" id="2.4.-.-" evidence="2"/>
<proteinExistence type="predicted"/>
<dbReference type="InterPro" id="IPR029044">
    <property type="entry name" value="Nucleotide-diphossugar_trans"/>
</dbReference>
<evidence type="ECO:0000313" key="2">
    <source>
        <dbReference type="EMBL" id="MDL5056983.1"/>
    </source>
</evidence>
<dbReference type="Gene3D" id="3.90.550.10">
    <property type="entry name" value="Spore Coat Polysaccharide Biosynthesis Protein SpsA, Chain A"/>
    <property type="match status" value="1"/>
</dbReference>
<name>A0ABT7LYB3_9CYAN</name>
<gene>
    <name evidence="2" type="ORF">QQ055_05825</name>
</gene>
<keyword evidence="2" id="KW-0328">Glycosyltransferase</keyword>
<accession>A0ABT7LYB3</accession>
<comment type="caution">
    <text evidence="2">The sequence shown here is derived from an EMBL/GenBank/DDBJ whole genome shotgun (WGS) entry which is preliminary data.</text>
</comment>
<keyword evidence="3" id="KW-1185">Reference proteome</keyword>
<feature type="domain" description="Glycosyltransferase 2-like" evidence="1">
    <location>
        <begin position="10"/>
        <end position="171"/>
    </location>
</feature>
<evidence type="ECO:0000313" key="3">
    <source>
        <dbReference type="Proteomes" id="UP001230986"/>
    </source>
</evidence>
<dbReference type="Pfam" id="PF00535">
    <property type="entry name" value="Glycos_transf_2"/>
    <property type="match status" value="1"/>
</dbReference>
<dbReference type="RefSeq" id="WP_284475433.1">
    <property type="nucleotide sequence ID" value="NZ_JASVEJ010000022.1"/>
</dbReference>
<dbReference type="Proteomes" id="UP001230986">
    <property type="component" value="Unassembled WGS sequence"/>
</dbReference>
<dbReference type="PANTHER" id="PTHR22916:SF3">
    <property type="entry name" value="UDP-GLCNAC:BETAGAL BETA-1,3-N-ACETYLGLUCOSAMINYLTRANSFERASE-LIKE PROTEIN 1"/>
    <property type="match status" value="1"/>
</dbReference>
<dbReference type="GO" id="GO:0016757">
    <property type="term" value="F:glycosyltransferase activity"/>
    <property type="evidence" value="ECO:0007669"/>
    <property type="project" value="UniProtKB-KW"/>
</dbReference>
<protein>
    <submittedName>
        <fullName evidence="2">Glycosyltransferase family 2 protein</fullName>
        <ecNumber evidence="2">2.4.-.-</ecNumber>
    </submittedName>
</protein>
<dbReference type="InterPro" id="IPR001173">
    <property type="entry name" value="Glyco_trans_2-like"/>
</dbReference>
<organism evidence="2 3">
    <name type="scientific">Geitlerinema calcuttense NRMC-F 0142</name>
    <dbReference type="NCBI Taxonomy" id="2922238"/>
    <lineage>
        <taxon>Bacteria</taxon>
        <taxon>Bacillati</taxon>
        <taxon>Cyanobacteriota</taxon>
        <taxon>Cyanophyceae</taxon>
        <taxon>Geitlerinematales</taxon>
        <taxon>Geitlerinemataceae</taxon>
        <taxon>Geitlerinema</taxon>
    </lineage>
</organism>
<keyword evidence="2" id="KW-0808">Transferase</keyword>
<evidence type="ECO:0000259" key="1">
    <source>
        <dbReference type="Pfam" id="PF00535"/>
    </source>
</evidence>
<sequence>MGSSADIRISVALIARNRPESLNQCLASVRSQTVQPFEIVVSDDSDPEFAPQLEAIANHWQCRYLRGPRRGMQANRNHAHLACQGTHVRTMDDDHEFPPDHFEKIQKAVESDPKSVWVLAEYHEHPTAESIIHLPGELQPRGFRKPLANPDDCFAISDGAAIYPREIFNKHRFLEGLIYAGELEFGARLKALGYRIRYCPDTYIIHHCGAYHEPEIVQKSQFIGAYLTYACYFRDRWKTLECLIYFLSKALQTSLNINNSYFGLEDFWETWKLGNKYGQLFQDGKYDQMI</sequence>
<dbReference type="CDD" id="cd00761">
    <property type="entry name" value="Glyco_tranf_GTA_type"/>
    <property type="match status" value="1"/>
</dbReference>
<dbReference type="EMBL" id="JASVEJ010000022">
    <property type="protein sequence ID" value="MDL5056983.1"/>
    <property type="molecule type" value="Genomic_DNA"/>
</dbReference>